<sequence length="207" mass="22455">MGFIRTSQQPSQPAFDGEVRWELRLTNNIQPCNLFWVVLLPLQALIGGDVVGEALIHGEISSANRLGWWGHWQTTTVRAVISLPNESNQLGAVSCFASEGCLGDDDEAAAYAHRRGTASGRRASTDVCGSISKPHDSMSMHAVNQQIFRPSPADPADESHREFSAELGMSSSRLRRPLQVTASPIRIGSTGDLTSLELRSGDEQSRA</sequence>
<dbReference type="AlphaFoldDB" id="A0AAE0MAZ0"/>
<organism evidence="1 2">
    <name type="scientific">Apodospora peruviana</name>
    <dbReference type="NCBI Taxonomy" id="516989"/>
    <lineage>
        <taxon>Eukaryota</taxon>
        <taxon>Fungi</taxon>
        <taxon>Dikarya</taxon>
        <taxon>Ascomycota</taxon>
        <taxon>Pezizomycotina</taxon>
        <taxon>Sordariomycetes</taxon>
        <taxon>Sordariomycetidae</taxon>
        <taxon>Sordariales</taxon>
        <taxon>Lasiosphaeriaceae</taxon>
        <taxon>Apodospora</taxon>
    </lineage>
</organism>
<name>A0AAE0MAZ0_9PEZI</name>
<reference evidence="1" key="1">
    <citation type="journal article" date="2023" name="Mol. Phylogenet. Evol.">
        <title>Genome-scale phylogeny and comparative genomics of the fungal order Sordariales.</title>
        <authorList>
            <person name="Hensen N."/>
            <person name="Bonometti L."/>
            <person name="Westerberg I."/>
            <person name="Brannstrom I.O."/>
            <person name="Guillou S."/>
            <person name="Cros-Aarteil S."/>
            <person name="Calhoun S."/>
            <person name="Haridas S."/>
            <person name="Kuo A."/>
            <person name="Mondo S."/>
            <person name="Pangilinan J."/>
            <person name="Riley R."/>
            <person name="LaButti K."/>
            <person name="Andreopoulos B."/>
            <person name="Lipzen A."/>
            <person name="Chen C."/>
            <person name="Yan M."/>
            <person name="Daum C."/>
            <person name="Ng V."/>
            <person name="Clum A."/>
            <person name="Steindorff A."/>
            <person name="Ohm R.A."/>
            <person name="Martin F."/>
            <person name="Silar P."/>
            <person name="Natvig D.O."/>
            <person name="Lalanne C."/>
            <person name="Gautier V."/>
            <person name="Ament-Velasquez S.L."/>
            <person name="Kruys A."/>
            <person name="Hutchinson M.I."/>
            <person name="Powell A.J."/>
            <person name="Barry K."/>
            <person name="Miller A.N."/>
            <person name="Grigoriev I.V."/>
            <person name="Debuchy R."/>
            <person name="Gladieux P."/>
            <person name="Hiltunen Thoren M."/>
            <person name="Johannesson H."/>
        </authorList>
    </citation>
    <scope>NUCLEOTIDE SEQUENCE</scope>
    <source>
        <strain evidence="1">CBS 118394</strain>
    </source>
</reference>
<comment type="caution">
    <text evidence="1">The sequence shown here is derived from an EMBL/GenBank/DDBJ whole genome shotgun (WGS) entry which is preliminary data.</text>
</comment>
<accession>A0AAE0MAZ0</accession>
<evidence type="ECO:0000313" key="1">
    <source>
        <dbReference type="EMBL" id="KAK3325475.1"/>
    </source>
</evidence>
<proteinExistence type="predicted"/>
<gene>
    <name evidence="1" type="ORF">B0H66DRAFT_125203</name>
</gene>
<keyword evidence="2" id="KW-1185">Reference proteome</keyword>
<protein>
    <submittedName>
        <fullName evidence="1">Uncharacterized protein</fullName>
    </submittedName>
</protein>
<evidence type="ECO:0000313" key="2">
    <source>
        <dbReference type="Proteomes" id="UP001283341"/>
    </source>
</evidence>
<dbReference type="Proteomes" id="UP001283341">
    <property type="component" value="Unassembled WGS sequence"/>
</dbReference>
<dbReference type="EMBL" id="JAUEDM010000002">
    <property type="protein sequence ID" value="KAK3325475.1"/>
    <property type="molecule type" value="Genomic_DNA"/>
</dbReference>
<reference evidence="1" key="2">
    <citation type="submission" date="2023-06" db="EMBL/GenBank/DDBJ databases">
        <authorList>
            <consortium name="Lawrence Berkeley National Laboratory"/>
            <person name="Haridas S."/>
            <person name="Hensen N."/>
            <person name="Bonometti L."/>
            <person name="Westerberg I."/>
            <person name="Brannstrom I.O."/>
            <person name="Guillou S."/>
            <person name="Cros-Aarteil S."/>
            <person name="Calhoun S."/>
            <person name="Kuo A."/>
            <person name="Mondo S."/>
            <person name="Pangilinan J."/>
            <person name="Riley R."/>
            <person name="Labutti K."/>
            <person name="Andreopoulos B."/>
            <person name="Lipzen A."/>
            <person name="Chen C."/>
            <person name="Yanf M."/>
            <person name="Daum C."/>
            <person name="Ng V."/>
            <person name="Clum A."/>
            <person name="Steindorff A."/>
            <person name="Ohm R."/>
            <person name="Martin F."/>
            <person name="Silar P."/>
            <person name="Natvig D."/>
            <person name="Lalanne C."/>
            <person name="Gautier V."/>
            <person name="Ament-Velasquez S.L."/>
            <person name="Kruys A."/>
            <person name="Hutchinson M.I."/>
            <person name="Powell A.J."/>
            <person name="Barry K."/>
            <person name="Miller A.N."/>
            <person name="Grigoriev I.V."/>
            <person name="Debuchy R."/>
            <person name="Gladieux P."/>
            <person name="Thoren M.H."/>
            <person name="Johannesson H."/>
        </authorList>
    </citation>
    <scope>NUCLEOTIDE SEQUENCE</scope>
    <source>
        <strain evidence="1">CBS 118394</strain>
    </source>
</reference>